<evidence type="ECO:0000313" key="3">
    <source>
        <dbReference type="EMBL" id="GAA0759785.1"/>
    </source>
</evidence>
<feature type="region of interest" description="Disordered" evidence="1">
    <location>
        <begin position="40"/>
        <end position="63"/>
    </location>
</feature>
<keyword evidence="4" id="KW-1185">Reference proteome</keyword>
<feature type="signal peptide" evidence="2">
    <location>
        <begin position="1"/>
        <end position="19"/>
    </location>
</feature>
<evidence type="ECO:0008006" key="5">
    <source>
        <dbReference type="Google" id="ProtNLM"/>
    </source>
</evidence>
<evidence type="ECO:0000313" key="4">
    <source>
        <dbReference type="Proteomes" id="UP001500279"/>
    </source>
</evidence>
<reference evidence="3 4" key="1">
    <citation type="journal article" date="2019" name="Int. J. Syst. Evol. Microbiol.">
        <title>The Global Catalogue of Microorganisms (GCM) 10K type strain sequencing project: providing services to taxonomists for standard genome sequencing and annotation.</title>
        <authorList>
            <consortium name="The Broad Institute Genomics Platform"/>
            <consortium name="The Broad Institute Genome Sequencing Center for Infectious Disease"/>
            <person name="Wu L."/>
            <person name="Ma J."/>
        </authorList>
    </citation>
    <scope>NUCLEOTIDE SEQUENCE [LARGE SCALE GENOMIC DNA]</scope>
    <source>
        <strain evidence="3 4">JCM 15503</strain>
    </source>
</reference>
<sequence>MLRTFVTAALLLLAAGAQAADALPAVNLVLQFRLQPIAASPQGGSRDVVVSTSRPQSPGNGGWVVSTTPSNSGAAPTLPLMQVRNGGQSEVALTQWRLAPQTRWYANVGAPGSAASGAGQANANPTMGLSGGEEPLAEATRLWVAPTWPGGNAPVRVQYRVEWPSAAGQGARPADAAWMSGEVLAAMGQWVMLGRLAGPGGAVQNGPDNPGTRTWRSGDAAASTAQQLEVRVLTR</sequence>
<accession>A0ABN1KA34</accession>
<evidence type="ECO:0000256" key="2">
    <source>
        <dbReference type="SAM" id="SignalP"/>
    </source>
</evidence>
<gene>
    <name evidence="3" type="ORF">GCM10009107_41590</name>
</gene>
<comment type="caution">
    <text evidence="3">The sequence shown here is derived from an EMBL/GenBank/DDBJ whole genome shotgun (WGS) entry which is preliminary data.</text>
</comment>
<protein>
    <recommendedName>
        <fullName evidence="5">Molecular chaperone</fullName>
    </recommendedName>
</protein>
<keyword evidence="2" id="KW-0732">Signal</keyword>
<feature type="chain" id="PRO_5045279343" description="Molecular chaperone" evidence="2">
    <location>
        <begin position="20"/>
        <end position="235"/>
    </location>
</feature>
<dbReference type="RefSeq" id="WP_231010042.1">
    <property type="nucleotide sequence ID" value="NZ_BAAAEW010000026.1"/>
</dbReference>
<name>A0ABN1KA34_9BURK</name>
<evidence type="ECO:0000256" key="1">
    <source>
        <dbReference type="SAM" id="MobiDB-lite"/>
    </source>
</evidence>
<dbReference type="Proteomes" id="UP001500279">
    <property type="component" value="Unassembled WGS sequence"/>
</dbReference>
<proteinExistence type="predicted"/>
<dbReference type="EMBL" id="BAAAEW010000026">
    <property type="protein sequence ID" value="GAA0759785.1"/>
    <property type="molecule type" value="Genomic_DNA"/>
</dbReference>
<organism evidence="3 4">
    <name type="scientific">Ideonella azotifigens</name>
    <dbReference type="NCBI Taxonomy" id="513160"/>
    <lineage>
        <taxon>Bacteria</taxon>
        <taxon>Pseudomonadati</taxon>
        <taxon>Pseudomonadota</taxon>
        <taxon>Betaproteobacteria</taxon>
        <taxon>Burkholderiales</taxon>
        <taxon>Sphaerotilaceae</taxon>
        <taxon>Ideonella</taxon>
    </lineage>
</organism>